<dbReference type="Proteomes" id="UP000058599">
    <property type="component" value="Chromosome"/>
</dbReference>
<feature type="region of interest" description="Disordered" evidence="1">
    <location>
        <begin position="1"/>
        <end position="51"/>
    </location>
</feature>
<keyword evidence="2" id="KW-1133">Transmembrane helix</keyword>
<protein>
    <submittedName>
        <fullName evidence="3">Uncharacterized protein</fullName>
    </submittedName>
</protein>
<evidence type="ECO:0000313" key="3">
    <source>
        <dbReference type="EMBL" id="AMG75222.1"/>
    </source>
</evidence>
<dbReference type="EMBL" id="CP012199">
    <property type="protein sequence ID" value="AMG75222.1"/>
    <property type="molecule type" value="Genomic_DNA"/>
</dbReference>
<accession>A0AA86GLN2</accession>
<organism evidence="3 4">
    <name type="scientific">Sphingopyxis granuli</name>
    <dbReference type="NCBI Taxonomy" id="267128"/>
    <lineage>
        <taxon>Bacteria</taxon>
        <taxon>Pseudomonadati</taxon>
        <taxon>Pseudomonadota</taxon>
        <taxon>Alphaproteobacteria</taxon>
        <taxon>Sphingomonadales</taxon>
        <taxon>Sphingomonadaceae</taxon>
        <taxon>Sphingopyxis</taxon>
    </lineage>
</organism>
<evidence type="ECO:0000256" key="1">
    <source>
        <dbReference type="SAM" id="MobiDB-lite"/>
    </source>
</evidence>
<evidence type="ECO:0000313" key="4">
    <source>
        <dbReference type="Proteomes" id="UP000058599"/>
    </source>
</evidence>
<keyword evidence="2" id="KW-0472">Membrane</keyword>
<sequence>MVRRRPPCPHFRNRRTRNGRDMPNQSALPRRVGDRSARRAGRSSWRPSRDHLDRACRGSWTEIDVPVGRIGRRQPDGCLVPIAERSRSLLRDDPDTHSAALGSLLERACMPLGPELCLTGRLAEGPFGLELHSGGGVWELDTGRGARRLLGCEVEVCGRRAGFNEFICDQIWPAGQPRPPRSKFNIELLLACSVVGYGLIAFFLGLVGRLG</sequence>
<keyword evidence="2" id="KW-0812">Transmembrane</keyword>
<feature type="compositionally biased region" description="Basic residues" evidence="1">
    <location>
        <begin position="1"/>
        <end position="17"/>
    </location>
</feature>
<proteinExistence type="predicted"/>
<dbReference type="InterPro" id="IPR043856">
    <property type="entry name" value="DUF5818"/>
</dbReference>
<reference evidence="3 4" key="1">
    <citation type="journal article" date="2016" name="BMC Genomics">
        <title>Genomic analysis of the nitrate-respiring Sphingopyxis granuli (formerly Sphingomonas macrogoltabida) strain TFA.</title>
        <authorList>
            <person name="Garcia-Romero I."/>
            <person name="Perez-Pulido A.J."/>
            <person name="Gonzalez-Flores Y.E."/>
            <person name="Reyes-Ramirez F."/>
            <person name="Santero E."/>
            <person name="Floriano B."/>
        </authorList>
    </citation>
    <scope>NUCLEOTIDE SEQUENCE [LARGE SCALE GENOMIC DNA]</scope>
    <source>
        <strain evidence="3 4">TFA</strain>
    </source>
</reference>
<dbReference type="Pfam" id="PF19135">
    <property type="entry name" value="DUF5818"/>
    <property type="match status" value="1"/>
</dbReference>
<gene>
    <name evidence="3" type="ORF">SGRAN_2874</name>
</gene>
<feature type="transmembrane region" description="Helical" evidence="2">
    <location>
        <begin position="188"/>
        <end position="208"/>
    </location>
</feature>
<dbReference type="KEGG" id="sgi:SGRAN_2874"/>
<keyword evidence="4" id="KW-1185">Reference proteome</keyword>
<dbReference type="AlphaFoldDB" id="A0AA86GLN2"/>
<evidence type="ECO:0000256" key="2">
    <source>
        <dbReference type="SAM" id="Phobius"/>
    </source>
</evidence>
<name>A0AA86GLN2_9SPHN</name>